<evidence type="ECO:0000313" key="4">
    <source>
        <dbReference type="EMBL" id="SSX32607.1"/>
    </source>
</evidence>
<keyword evidence="2" id="KW-0812">Transmembrane</keyword>
<feature type="region of interest" description="Disordered" evidence="1">
    <location>
        <begin position="119"/>
        <end position="144"/>
    </location>
</feature>
<protein>
    <submittedName>
        <fullName evidence="4">CSON005193 protein</fullName>
    </submittedName>
</protein>
<gene>
    <name evidence="4" type="primary">CSON005193</name>
</gene>
<keyword evidence="2" id="KW-1133">Transmembrane helix</keyword>
<sequence>MNSLYENDGSGPVYQRPVESKIQVTTENSPILTTTTKTTIVEDEDEMTQEEKEENVNSNENGKINPFLISVFNFVTGALSAIQSRQSNEESRRVHVENEFDGLNAKMDNDTKLIGSLTESIEDKSESDINRKETDDSKESNKSEMVEEGRYIKGDPLNGYYDFVITEGSYKFWILFTAGLIIYSTFAAIYYSKVNPIVSDYEYQDYLGGRSFPEGASIVDANQDVVDTGDDDSNSTQQKPDSWSTSSWLSKTQYALQFILDAIEKPPK</sequence>
<feature type="region of interest" description="Disordered" evidence="1">
    <location>
        <begin position="1"/>
        <end position="29"/>
    </location>
</feature>
<feature type="transmembrane region" description="Helical" evidence="2">
    <location>
        <begin position="172"/>
        <end position="191"/>
    </location>
</feature>
<reference evidence="4" key="2">
    <citation type="submission" date="2018-07" db="EMBL/GenBank/DDBJ databases">
        <authorList>
            <person name="Quirk P.G."/>
            <person name="Krulwich T.A."/>
        </authorList>
    </citation>
    <scope>NUCLEOTIDE SEQUENCE</scope>
</reference>
<proteinExistence type="predicted"/>
<name>A0A336MWJ8_CULSO</name>
<keyword evidence="2" id="KW-0472">Membrane</keyword>
<feature type="region of interest" description="Disordered" evidence="1">
    <location>
        <begin position="224"/>
        <end position="245"/>
    </location>
</feature>
<dbReference type="VEuPathDB" id="VectorBase:CSON005193"/>
<feature type="compositionally biased region" description="Polar residues" evidence="1">
    <location>
        <begin position="234"/>
        <end position="245"/>
    </location>
</feature>
<dbReference type="AlphaFoldDB" id="A0A336MWJ8"/>
<dbReference type="EMBL" id="UFQS01002083">
    <property type="protein sequence ID" value="SSX13168.1"/>
    <property type="molecule type" value="Genomic_DNA"/>
</dbReference>
<evidence type="ECO:0000256" key="2">
    <source>
        <dbReference type="SAM" id="Phobius"/>
    </source>
</evidence>
<dbReference type="EMBL" id="UFQT01002083">
    <property type="protein sequence ID" value="SSX32607.1"/>
    <property type="molecule type" value="Genomic_DNA"/>
</dbReference>
<reference evidence="3" key="1">
    <citation type="submission" date="2018-04" db="EMBL/GenBank/DDBJ databases">
        <authorList>
            <person name="Go L.Y."/>
            <person name="Mitchell J.A."/>
        </authorList>
    </citation>
    <scope>NUCLEOTIDE SEQUENCE</scope>
    <source>
        <tissue evidence="3">Whole organism</tissue>
    </source>
</reference>
<evidence type="ECO:0000256" key="1">
    <source>
        <dbReference type="SAM" id="MobiDB-lite"/>
    </source>
</evidence>
<organism evidence="4">
    <name type="scientific">Culicoides sonorensis</name>
    <name type="common">Biting midge</name>
    <dbReference type="NCBI Taxonomy" id="179676"/>
    <lineage>
        <taxon>Eukaryota</taxon>
        <taxon>Metazoa</taxon>
        <taxon>Ecdysozoa</taxon>
        <taxon>Arthropoda</taxon>
        <taxon>Hexapoda</taxon>
        <taxon>Insecta</taxon>
        <taxon>Pterygota</taxon>
        <taxon>Neoptera</taxon>
        <taxon>Endopterygota</taxon>
        <taxon>Diptera</taxon>
        <taxon>Nematocera</taxon>
        <taxon>Chironomoidea</taxon>
        <taxon>Ceratopogonidae</taxon>
        <taxon>Ceratopogoninae</taxon>
        <taxon>Culicoides</taxon>
        <taxon>Monoculicoides</taxon>
    </lineage>
</organism>
<evidence type="ECO:0000313" key="3">
    <source>
        <dbReference type="EMBL" id="SSX13168.1"/>
    </source>
</evidence>
<feature type="compositionally biased region" description="Basic and acidic residues" evidence="1">
    <location>
        <begin position="121"/>
        <end position="144"/>
    </location>
</feature>
<accession>A0A336MWJ8</accession>